<evidence type="ECO:0000313" key="3">
    <source>
        <dbReference type="Proteomes" id="UP001215280"/>
    </source>
</evidence>
<dbReference type="AlphaFoldDB" id="A0AAD7IGI8"/>
<dbReference type="EMBL" id="JARJLG010000124">
    <property type="protein sequence ID" value="KAJ7741170.1"/>
    <property type="molecule type" value="Genomic_DNA"/>
</dbReference>
<reference evidence="2" key="1">
    <citation type="submission" date="2023-03" db="EMBL/GenBank/DDBJ databases">
        <title>Massive genome expansion in bonnet fungi (Mycena s.s.) driven by repeated elements and novel gene families across ecological guilds.</title>
        <authorList>
            <consortium name="Lawrence Berkeley National Laboratory"/>
            <person name="Harder C.B."/>
            <person name="Miyauchi S."/>
            <person name="Viragh M."/>
            <person name="Kuo A."/>
            <person name="Thoen E."/>
            <person name="Andreopoulos B."/>
            <person name="Lu D."/>
            <person name="Skrede I."/>
            <person name="Drula E."/>
            <person name="Henrissat B."/>
            <person name="Morin E."/>
            <person name="Kohler A."/>
            <person name="Barry K."/>
            <person name="LaButti K."/>
            <person name="Morin E."/>
            <person name="Salamov A."/>
            <person name="Lipzen A."/>
            <person name="Mereny Z."/>
            <person name="Hegedus B."/>
            <person name="Baldrian P."/>
            <person name="Stursova M."/>
            <person name="Weitz H."/>
            <person name="Taylor A."/>
            <person name="Grigoriev I.V."/>
            <person name="Nagy L.G."/>
            <person name="Martin F."/>
            <person name="Kauserud H."/>
        </authorList>
    </citation>
    <scope>NUCLEOTIDE SEQUENCE</scope>
    <source>
        <strain evidence="2">CBHHK188m</strain>
    </source>
</reference>
<proteinExistence type="predicted"/>
<gene>
    <name evidence="2" type="ORF">DFH07DRAFT_965063</name>
</gene>
<dbReference type="Proteomes" id="UP001215280">
    <property type="component" value="Unassembled WGS sequence"/>
</dbReference>
<keyword evidence="3" id="KW-1185">Reference proteome</keyword>
<sequence length="191" mass="20864">MFFNGICLLLFSLAVFFLLQTHPSQLAILDVYLAALFSQILQIFIATGPGIPDQVLGQRWYRVALVRETLTATNNALTDCLFLYRCAVIWGSRYSKIVIAVPSLFILGTLAAGYFPTFSSTDAITIPYALALATNGVLLGLTGGILSKAPQCSLLKKKGLQQGEYVYARREATILLGAGVAQRYNMTLEIM</sequence>
<accession>A0AAD7IGI8</accession>
<evidence type="ECO:0000256" key="1">
    <source>
        <dbReference type="SAM" id="Phobius"/>
    </source>
</evidence>
<feature type="transmembrane region" description="Helical" evidence="1">
    <location>
        <begin position="128"/>
        <end position="147"/>
    </location>
</feature>
<keyword evidence="1" id="KW-1133">Transmembrane helix</keyword>
<keyword evidence="1" id="KW-0472">Membrane</keyword>
<organism evidence="2 3">
    <name type="scientific">Mycena maculata</name>
    <dbReference type="NCBI Taxonomy" id="230809"/>
    <lineage>
        <taxon>Eukaryota</taxon>
        <taxon>Fungi</taxon>
        <taxon>Dikarya</taxon>
        <taxon>Basidiomycota</taxon>
        <taxon>Agaricomycotina</taxon>
        <taxon>Agaricomycetes</taxon>
        <taxon>Agaricomycetidae</taxon>
        <taxon>Agaricales</taxon>
        <taxon>Marasmiineae</taxon>
        <taxon>Mycenaceae</taxon>
        <taxon>Mycena</taxon>
    </lineage>
</organism>
<comment type="caution">
    <text evidence="2">The sequence shown here is derived from an EMBL/GenBank/DDBJ whole genome shotgun (WGS) entry which is preliminary data.</text>
</comment>
<name>A0AAD7IGI8_9AGAR</name>
<feature type="transmembrane region" description="Helical" evidence="1">
    <location>
        <begin position="97"/>
        <end position="116"/>
    </location>
</feature>
<keyword evidence="1" id="KW-0812">Transmembrane</keyword>
<feature type="transmembrane region" description="Helical" evidence="1">
    <location>
        <begin position="31"/>
        <end position="52"/>
    </location>
</feature>
<evidence type="ECO:0000313" key="2">
    <source>
        <dbReference type="EMBL" id="KAJ7741170.1"/>
    </source>
</evidence>
<protein>
    <submittedName>
        <fullName evidence="2">Uncharacterized protein</fullName>
    </submittedName>
</protein>